<evidence type="ECO:0000313" key="3">
    <source>
        <dbReference type="Proteomes" id="UP000498980"/>
    </source>
</evidence>
<evidence type="ECO:0008006" key="5">
    <source>
        <dbReference type="Google" id="ProtNLM"/>
    </source>
</evidence>
<dbReference type="InterPro" id="IPR029787">
    <property type="entry name" value="Nucleotide_cyclase"/>
</dbReference>
<evidence type="ECO:0000313" key="1">
    <source>
        <dbReference type="EMBL" id="GFN01354.1"/>
    </source>
</evidence>
<protein>
    <recommendedName>
        <fullName evidence="5">Guanylate cyclase domain-containing protein</fullName>
    </recommendedName>
</protein>
<comment type="caution">
    <text evidence="1">The sequence shown here is derived from an EMBL/GenBank/DDBJ whole genome shotgun (WGS) entry which is preliminary data.</text>
</comment>
<dbReference type="Proteomes" id="UP000498980">
    <property type="component" value="Unassembled WGS sequence"/>
</dbReference>
<name>A0A7J0CHE9_9ACTN</name>
<keyword evidence="3" id="KW-1185">Reference proteome</keyword>
<evidence type="ECO:0000313" key="4">
    <source>
        <dbReference type="Proteomes" id="UP000530403"/>
    </source>
</evidence>
<reference evidence="1 3" key="1">
    <citation type="submission" date="2020-05" db="EMBL/GenBank/DDBJ databases">
        <title>Whole genome shotgun sequence of Streptomyces fulvorobeus NBRC 15897.</title>
        <authorList>
            <person name="Komaki H."/>
            <person name="Tamura T."/>
        </authorList>
    </citation>
    <scope>NUCLEOTIDE SEQUENCE [LARGE SCALE GENOMIC DNA]</scope>
    <source>
        <strain evidence="1 3">NBRC 15897</strain>
    </source>
</reference>
<dbReference type="Proteomes" id="UP000530403">
    <property type="component" value="Unassembled WGS sequence"/>
</dbReference>
<gene>
    <name evidence="2" type="ORF">HEB29_005801</name>
    <name evidence="1" type="ORF">Sfulv_61640</name>
</gene>
<organism evidence="1 3">
    <name type="scientific">Streptomyces fulvorobeus</name>
    <dbReference type="NCBI Taxonomy" id="284028"/>
    <lineage>
        <taxon>Bacteria</taxon>
        <taxon>Bacillati</taxon>
        <taxon>Actinomycetota</taxon>
        <taxon>Actinomycetes</taxon>
        <taxon>Kitasatosporales</taxon>
        <taxon>Streptomycetaceae</taxon>
        <taxon>Streptomyces</taxon>
    </lineage>
</organism>
<dbReference type="EMBL" id="JACCCF010000001">
    <property type="protein sequence ID" value="NYE44790.1"/>
    <property type="molecule type" value="Genomic_DNA"/>
</dbReference>
<dbReference type="AlphaFoldDB" id="A0A7J0CHE9"/>
<dbReference type="EMBL" id="BLWC01000001">
    <property type="protein sequence ID" value="GFN01354.1"/>
    <property type="molecule type" value="Genomic_DNA"/>
</dbReference>
<dbReference type="RefSeq" id="WP_173317405.1">
    <property type="nucleotide sequence ID" value="NZ_BAAAUE010000021.1"/>
</dbReference>
<reference evidence="2 4" key="2">
    <citation type="submission" date="2020-07" db="EMBL/GenBank/DDBJ databases">
        <title>Sequencing the genomes of 1000 actinobacteria strains.</title>
        <authorList>
            <person name="Klenk H.-P."/>
        </authorList>
    </citation>
    <scope>NUCLEOTIDE SEQUENCE [LARGE SCALE GENOMIC DNA]</scope>
    <source>
        <strain evidence="2 4">DSM 41455</strain>
    </source>
</reference>
<sequence>MASPIPRDHLVPAEHALMVIDMKDYSKLPEAKMAPVRSDVNDILATVLAECGLKDPREEPDAFKDSGDGAILVFPAPYLARLVDPLLRCLNAALTRYDQQRLSSAPAVYLRASVHVGPLSLPDHRGDAINDACRLVDSQEVRGALAAAVEGGAFLAVALSETAYRRTVRAGRTPGLDRQHFLETLAHVGDKPHFTEACRLHVPGLTGQAVLPYLVDAPLPASQPTSASTAAPAAGSGGIFQFHQQVSDSTIANHIDELRIDRRQR</sequence>
<proteinExistence type="predicted"/>
<evidence type="ECO:0000313" key="2">
    <source>
        <dbReference type="EMBL" id="NYE44790.1"/>
    </source>
</evidence>
<accession>A0A7J0CHE9</accession>
<dbReference type="SUPFAM" id="SSF55073">
    <property type="entry name" value="Nucleotide cyclase"/>
    <property type="match status" value="1"/>
</dbReference>